<gene>
    <name evidence="3" type="ORF">GCM10008942_36660</name>
</gene>
<evidence type="ECO:0000313" key="3">
    <source>
        <dbReference type="EMBL" id="GAA0584412.1"/>
    </source>
</evidence>
<feature type="domain" description="Polyvalent protein metallopeptidase" evidence="2">
    <location>
        <begin position="161"/>
        <end position="283"/>
    </location>
</feature>
<keyword evidence="4" id="KW-1185">Reference proteome</keyword>
<reference evidence="3 4" key="1">
    <citation type="journal article" date="2019" name="Int. J. Syst. Evol. Microbiol.">
        <title>The Global Catalogue of Microorganisms (GCM) 10K type strain sequencing project: providing services to taxonomists for standard genome sequencing and annotation.</title>
        <authorList>
            <consortium name="The Broad Institute Genomics Platform"/>
            <consortium name="The Broad Institute Genome Sequencing Center for Infectious Disease"/>
            <person name="Wu L."/>
            <person name="Ma J."/>
        </authorList>
    </citation>
    <scope>NUCLEOTIDE SEQUENCE [LARGE SCALE GENOMIC DNA]</scope>
    <source>
        <strain evidence="3 4">JCM 15089</strain>
    </source>
</reference>
<protein>
    <submittedName>
        <fullName evidence="3">Zincin-like metallopeptidase domain-containing protein</fullName>
    </submittedName>
</protein>
<evidence type="ECO:0000259" key="1">
    <source>
        <dbReference type="Pfam" id="PF08401"/>
    </source>
</evidence>
<dbReference type="Proteomes" id="UP001499951">
    <property type="component" value="Unassembled WGS sequence"/>
</dbReference>
<dbReference type="InterPro" id="IPR013610">
    <property type="entry name" value="ArdC_N"/>
</dbReference>
<proteinExistence type="predicted"/>
<dbReference type="InterPro" id="IPR041459">
    <property type="entry name" value="MPTase-PolyVal"/>
</dbReference>
<feature type="domain" description="N-terminal" evidence="1">
    <location>
        <begin position="13"/>
        <end position="134"/>
    </location>
</feature>
<organism evidence="3 4">
    <name type="scientific">Rhizomicrobium electricum</name>
    <dbReference type="NCBI Taxonomy" id="480070"/>
    <lineage>
        <taxon>Bacteria</taxon>
        <taxon>Pseudomonadati</taxon>
        <taxon>Pseudomonadota</taxon>
        <taxon>Alphaproteobacteria</taxon>
        <taxon>Micropepsales</taxon>
        <taxon>Micropepsaceae</taxon>
        <taxon>Rhizomicrobium</taxon>
    </lineage>
</organism>
<name>A0ABN1F7L0_9PROT</name>
<evidence type="ECO:0000313" key="4">
    <source>
        <dbReference type="Proteomes" id="UP001499951"/>
    </source>
</evidence>
<comment type="caution">
    <text evidence="3">The sequence shown here is derived from an EMBL/GenBank/DDBJ whole genome shotgun (WGS) entry which is preliminary data.</text>
</comment>
<evidence type="ECO:0000259" key="2">
    <source>
        <dbReference type="Pfam" id="PF18818"/>
    </source>
</evidence>
<dbReference type="Pfam" id="PF08401">
    <property type="entry name" value="ArdcN"/>
    <property type="match status" value="1"/>
</dbReference>
<dbReference type="PIRSF" id="PIRSF037112">
    <property type="entry name" value="Antirestriction_ArdC"/>
    <property type="match status" value="1"/>
</dbReference>
<accession>A0ABN1F7L0</accession>
<dbReference type="Pfam" id="PF18818">
    <property type="entry name" value="MPTase-PolyVal"/>
    <property type="match status" value="1"/>
</dbReference>
<sequence length="306" mass="33766">MRNSLESSSGRNTLYQDVTDRIIRELEEGRVPWVQPWDGASCSLGLPRNAVTSRTYSGINVLILWDAVIVRGFAAQQWLTFRQALAAGGNVRKGERGTTICYADRFIPRDERQRAAESGEEPAAIPFLKRFTVFNVEQCENLPETAANTQASLREAEIVPAAEAVIAATGADIRTGGGEAFYHRTEDYIRVPPQTAFFDPINYYRTVFHELGHWTGHGSRLARDLTNRYGSEGYAREELVAEMASAFLCASQSITPTVRHADYIGAWLTVLRNDARAIFQAASMASKSADFVLGCAAGEVRSDSFA</sequence>
<dbReference type="InterPro" id="IPR017113">
    <property type="entry name" value="Antirestriction_ArdC"/>
</dbReference>
<dbReference type="EMBL" id="BAAADD010000011">
    <property type="protein sequence ID" value="GAA0584412.1"/>
    <property type="molecule type" value="Genomic_DNA"/>
</dbReference>
<dbReference type="RefSeq" id="WP_166929042.1">
    <property type="nucleotide sequence ID" value="NZ_BAAADD010000011.1"/>
</dbReference>